<dbReference type="EC" id="2.7.13.3" evidence="3"/>
<gene>
    <name evidence="13" type="ORF">DGD08_07090</name>
</gene>
<accession>A0A3D4V7A6</accession>
<evidence type="ECO:0000259" key="11">
    <source>
        <dbReference type="PROSITE" id="PS50109"/>
    </source>
</evidence>
<evidence type="ECO:0000256" key="2">
    <source>
        <dbReference type="ARBA" id="ARBA00004370"/>
    </source>
</evidence>
<evidence type="ECO:0000256" key="10">
    <source>
        <dbReference type="SAM" id="Phobius"/>
    </source>
</evidence>
<dbReference type="InterPro" id="IPR003594">
    <property type="entry name" value="HATPase_dom"/>
</dbReference>
<feature type="transmembrane region" description="Helical" evidence="10">
    <location>
        <begin position="784"/>
        <end position="807"/>
    </location>
</feature>
<evidence type="ECO:0000256" key="6">
    <source>
        <dbReference type="ARBA" id="ARBA00022741"/>
    </source>
</evidence>
<evidence type="ECO:0000256" key="8">
    <source>
        <dbReference type="ARBA" id="ARBA00022840"/>
    </source>
</evidence>
<dbReference type="SUPFAM" id="SSF55874">
    <property type="entry name" value="ATPase domain of HSP90 chaperone/DNA topoisomerase II/histidine kinase"/>
    <property type="match status" value="1"/>
</dbReference>
<comment type="catalytic activity">
    <reaction evidence="1">
        <text>ATP + protein L-histidine = ADP + protein N-phospho-L-histidine.</text>
        <dbReference type="EC" id="2.7.13.3"/>
    </reaction>
</comment>
<dbReference type="SMART" id="SM00387">
    <property type="entry name" value="HATPase_c"/>
    <property type="match status" value="1"/>
</dbReference>
<dbReference type="Gene3D" id="3.30.450.20">
    <property type="entry name" value="PAS domain"/>
    <property type="match status" value="1"/>
</dbReference>
<evidence type="ECO:0000259" key="12">
    <source>
        <dbReference type="PROSITE" id="PS50885"/>
    </source>
</evidence>
<keyword evidence="5" id="KW-0808">Transferase</keyword>
<sequence length="1389" mass="147404">MRPRLPVATPSDRWPVAWVSASAGALVALAYWQQDPGWLRLAAAVAVTAWAAWLVPTVRQPRTVAVLSVAAIATGLLIASSDTATLVALRSNWAGWSAAERESRAQRVAASVTDVAGVLRDLTRQLAADSTLMAEVSTGRIRSLSAPLPRGVESALLVYHRGDLVARAGQAHTEFPASDVPGVRLIDGAFHTSLVARDRSPDGQMEVVALALVSSAPPADRFARPLLQTLPGGFDVAHTVVESPDSVHVELGTTVVVVPDGARRLARVRATTFTEGETRLRFEQRARMRTSVALAIAMVGILVVAWRRPAGTPERMAAAIAVLAGVSMAPLTGLSNVSPLFDPASYFAPMGGSLTATIAALLITAALVLAVLLFALRTRDGRYSRLLSGGLVIALAFGGPFLLRDLARGIALPAAGAGFGLWVSWQLALALVGAAILLAGASAGRAVLGGRRGLPPVVTLLIAAIAGGLAPALWEAPGTWPAWYPALWILAIVTLALTRRGLSQIMAAAVVAGAGAATLTWGATVRARLALAQHDLERLAVVDDNALRLLERFATTLRDETRPVQRSDALLRRYAASELALAGYPARLARWSAEHPDSAVSVLELAPVNDTLGAQAYLAQLARQSGALELRFVDDGPTTLLMAAVPAIDGTVTTIAVPPRTRLLPTDPFAAYTGVTGSRGSAPPYRLEFSGVTAGDSVPRALSWRRRGEAMHGDGVAGGASGVRGVHVEVDLRGLDALVPRGALLVLLDVGVVMLLWSATALADGALGRWLRVRRVRWSRSYRVRLSGALLMFFIAPAAIFALWAWYRLQDDDRAARELLLRETLRVASTEQEQRMLGTAPSSTGAPLFLYHRGMLTTASDSLLDALAPLGRLSPVTFVDDAAASEEVFTTRRIAAGPISALVGYRRLGRSDDAARAESMLATPARGDEFALDARREDLGVLVLFATMLGALAAVWSSGIAARALARPVGVLREAALAVAAGRDAPMLGAAPATEFAPVYRAFGRMAEDLATSRAALEAAQQRTAAVLQHVASGVLAIVANGDIILANPRAEAMLGVALPAGRASLWQLPRLFDDLVARARRFLASDAEEDAFDLALPARQLRARLTRLPTGAVLTLDDVTELASAQRVLAWGEMARQIAHEIKNPLTPIRLGVQHLRRAFRDGRSDFGQILDTNVGRVLAEIDHLDEIARAFSKYGTAPEDRMPAVSVDVVEVVHDVIALEQLGDEERRDTVHWLVERDTTLAEGDTVAFALRDELREVMINLLENARLAGARTVTVRVSPASAPGGYDHETPHLPRLADERSHGLAIEVTDDGVGIAPETLPRVFEPHFSTRTSGSGLGLAISRRLIEGWGGAIGLTSEPGVGTAVRIVLRRAPEGAEAGRTLPRYS</sequence>
<dbReference type="InterPro" id="IPR036097">
    <property type="entry name" value="HisK_dim/P_sf"/>
</dbReference>
<dbReference type="GO" id="GO:0007234">
    <property type="term" value="P:osmosensory signaling via phosphorelay pathway"/>
    <property type="evidence" value="ECO:0007669"/>
    <property type="project" value="TreeGrafter"/>
</dbReference>
<feature type="transmembrane region" description="Helical" evidence="10">
    <location>
        <begin position="38"/>
        <end position="56"/>
    </location>
</feature>
<proteinExistence type="predicted"/>
<keyword evidence="10" id="KW-0812">Transmembrane</keyword>
<feature type="transmembrane region" description="Helical" evidence="10">
    <location>
        <begin position="423"/>
        <end position="441"/>
    </location>
</feature>
<dbReference type="InterPro" id="IPR050351">
    <property type="entry name" value="BphY/WalK/GraS-like"/>
</dbReference>
<evidence type="ECO:0000256" key="9">
    <source>
        <dbReference type="ARBA" id="ARBA00023012"/>
    </source>
</evidence>
<keyword evidence="8" id="KW-0067">ATP-binding</keyword>
<dbReference type="Pfam" id="PF13188">
    <property type="entry name" value="PAS_8"/>
    <property type="match status" value="1"/>
</dbReference>
<dbReference type="PRINTS" id="PR00344">
    <property type="entry name" value="BCTRLSENSOR"/>
</dbReference>
<dbReference type="InterPro" id="IPR003661">
    <property type="entry name" value="HisK_dim/P_dom"/>
</dbReference>
<evidence type="ECO:0000313" key="14">
    <source>
        <dbReference type="Proteomes" id="UP000264071"/>
    </source>
</evidence>
<feature type="transmembrane region" description="Helical" evidence="10">
    <location>
        <begin position="318"/>
        <end position="341"/>
    </location>
</feature>
<dbReference type="GO" id="GO:0000156">
    <property type="term" value="F:phosphorelay response regulator activity"/>
    <property type="evidence" value="ECO:0007669"/>
    <property type="project" value="TreeGrafter"/>
</dbReference>
<keyword evidence="10" id="KW-1133">Transmembrane helix</keyword>
<dbReference type="PANTHER" id="PTHR42878:SF7">
    <property type="entry name" value="SENSOR HISTIDINE KINASE GLRK"/>
    <property type="match status" value="1"/>
</dbReference>
<name>A0A3D4V7A6_9BACT</name>
<feature type="transmembrane region" description="Helical" evidence="10">
    <location>
        <begin position="453"/>
        <end position="474"/>
    </location>
</feature>
<comment type="subcellular location">
    <subcellularLocation>
        <location evidence="2">Membrane</location>
    </subcellularLocation>
</comment>
<evidence type="ECO:0000256" key="5">
    <source>
        <dbReference type="ARBA" id="ARBA00022679"/>
    </source>
</evidence>
<feature type="transmembrane region" description="Helical" evidence="10">
    <location>
        <begin position="480"/>
        <end position="498"/>
    </location>
</feature>
<feature type="transmembrane region" description="Helical" evidence="10">
    <location>
        <begin position="742"/>
        <end position="763"/>
    </location>
</feature>
<dbReference type="Pfam" id="PF02518">
    <property type="entry name" value="HATPase_c"/>
    <property type="match status" value="1"/>
</dbReference>
<dbReference type="InterPro" id="IPR004358">
    <property type="entry name" value="Sig_transdc_His_kin-like_C"/>
</dbReference>
<evidence type="ECO:0000256" key="1">
    <source>
        <dbReference type="ARBA" id="ARBA00000085"/>
    </source>
</evidence>
<feature type="transmembrane region" description="Helical" evidence="10">
    <location>
        <begin position="288"/>
        <end position="306"/>
    </location>
</feature>
<comment type="caution">
    <text evidence="13">The sequence shown here is derived from an EMBL/GenBank/DDBJ whole genome shotgun (WGS) entry which is preliminary data.</text>
</comment>
<dbReference type="GO" id="GO:0000155">
    <property type="term" value="F:phosphorelay sensor kinase activity"/>
    <property type="evidence" value="ECO:0007669"/>
    <property type="project" value="InterPro"/>
</dbReference>
<dbReference type="SMART" id="SM00304">
    <property type="entry name" value="HAMP"/>
    <property type="match status" value="1"/>
</dbReference>
<evidence type="ECO:0000313" key="13">
    <source>
        <dbReference type="EMBL" id="HCT56965.1"/>
    </source>
</evidence>
<dbReference type="CDD" id="cd00082">
    <property type="entry name" value="HisKA"/>
    <property type="match status" value="1"/>
</dbReference>
<feature type="transmembrane region" description="Helical" evidence="10">
    <location>
        <begin position="63"/>
        <end position="81"/>
    </location>
</feature>
<dbReference type="InterPro" id="IPR005467">
    <property type="entry name" value="His_kinase_dom"/>
</dbReference>
<dbReference type="GO" id="GO:0016020">
    <property type="term" value="C:membrane"/>
    <property type="evidence" value="ECO:0007669"/>
    <property type="project" value="UniProtKB-SubCell"/>
</dbReference>
<feature type="transmembrane region" description="Helical" evidence="10">
    <location>
        <begin position="12"/>
        <end position="32"/>
    </location>
</feature>
<dbReference type="InterPro" id="IPR003660">
    <property type="entry name" value="HAMP_dom"/>
</dbReference>
<dbReference type="PROSITE" id="PS50109">
    <property type="entry name" value="HIS_KIN"/>
    <property type="match status" value="1"/>
</dbReference>
<keyword evidence="9" id="KW-0902">Two-component regulatory system</keyword>
<reference evidence="13 14" key="1">
    <citation type="journal article" date="2018" name="Nat. Biotechnol.">
        <title>A standardized bacterial taxonomy based on genome phylogeny substantially revises the tree of life.</title>
        <authorList>
            <person name="Parks D.H."/>
            <person name="Chuvochina M."/>
            <person name="Waite D.W."/>
            <person name="Rinke C."/>
            <person name="Skarshewski A."/>
            <person name="Chaumeil P.A."/>
            <person name="Hugenholtz P."/>
        </authorList>
    </citation>
    <scope>NUCLEOTIDE SEQUENCE [LARGE SCALE GENOMIC DNA]</scope>
    <source>
        <strain evidence="13">UBA8844</strain>
    </source>
</reference>
<dbReference type="Proteomes" id="UP000264071">
    <property type="component" value="Unassembled WGS sequence"/>
</dbReference>
<evidence type="ECO:0000256" key="7">
    <source>
        <dbReference type="ARBA" id="ARBA00022777"/>
    </source>
</evidence>
<dbReference type="InterPro" id="IPR000014">
    <property type="entry name" value="PAS"/>
</dbReference>
<feature type="transmembrane region" description="Helical" evidence="10">
    <location>
        <begin position="353"/>
        <end position="376"/>
    </location>
</feature>
<dbReference type="Gene3D" id="3.30.565.10">
    <property type="entry name" value="Histidine kinase-like ATPase, C-terminal domain"/>
    <property type="match status" value="1"/>
</dbReference>
<feature type="domain" description="HAMP" evidence="12">
    <location>
        <begin position="963"/>
        <end position="1015"/>
    </location>
</feature>
<dbReference type="GO" id="GO:0005524">
    <property type="term" value="F:ATP binding"/>
    <property type="evidence" value="ECO:0007669"/>
    <property type="project" value="UniProtKB-KW"/>
</dbReference>
<keyword evidence="10" id="KW-0472">Membrane</keyword>
<dbReference type="PROSITE" id="PS50885">
    <property type="entry name" value="HAMP"/>
    <property type="match status" value="1"/>
</dbReference>
<feature type="domain" description="Histidine kinase" evidence="11">
    <location>
        <begin position="1138"/>
        <end position="1376"/>
    </location>
</feature>
<dbReference type="GO" id="GO:0030295">
    <property type="term" value="F:protein kinase activator activity"/>
    <property type="evidence" value="ECO:0007669"/>
    <property type="project" value="TreeGrafter"/>
</dbReference>
<feature type="transmembrane region" description="Helical" evidence="10">
    <location>
        <begin position="505"/>
        <end position="523"/>
    </location>
</feature>
<dbReference type="SUPFAM" id="SSF47384">
    <property type="entry name" value="Homodimeric domain of signal transducing histidine kinase"/>
    <property type="match status" value="1"/>
</dbReference>
<keyword evidence="6" id="KW-0547">Nucleotide-binding</keyword>
<organism evidence="13 14">
    <name type="scientific">Gemmatimonas aurantiaca</name>
    <dbReference type="NCBI Taxonomy" id="173480"/>
    <lineage>
        <taxon>Bacteria</taxon>
        <taxon>Pseudomonadati</taxon>
        <taxon>Gemmatimonadota</taxon>
        <taxon>Gemmatimonadia</taxon>
        <taxon>Gemmatimonadales</taxon>
        <taxon>Gemmatimonadaceae</taxon>
        <taxon>Gemmatimonas</taxon>
    </lineage>
</organism>
<dbReference type="Gene3D" id="1.10.287.130">
    <property type="match status" value="1"/>
</dbReference>
<keyword evidence="7" id="KW-0418">Kinase</keyword>
<dbReference type="EMBL" id="DPIY01000006">
    <property type="protein sequence ID" value="HCT56965.1"/>
    <property type="molecule type" value="Genomic_DNA"/>
</dbReference>
<dbReference type="InterPro" id="IPR036890">
    <property type="entry name" value="HATPase_C_sf"/>
</dbReference>
<evidence type="ECO:0000256" key="3">
    <source>
        <dbReference type="ARBA" id="ARBA00012438"/>
    </source>
</evidence>
<dbReference type="PANTHER" id="PTHR42878">
    <property type="entry name" value="TWO-COMPONENT HISTIDINE KINASE"/>
    <property type="match status" value="1"/>
</dbReference>
<evidence type="ECO:0000256" key="4">
    <source>
        <dbReference type="ARBA" id="ARBA00022553"/>
    </source>
</evidence>
<protein>
    <recommendedName>
        <fullName evidence="3">histidine kinase</fullName>
        <ecNumber evidence="3">2.7.13.3</ecNumber>
    </recommendedName>
</protein>
<keyword evidence="4" id="KW-0597">Phosphoprotein</keyword>
<dbReference type="SMART" id="SM00388">
    <property type="entry name" value="HisKA"/>
    <property type="match status" value="1"/>
</dbReference>
<feature type="transmembrane region" description="Helical" evidence="10">
    <location>
        <begin position="383"/>
        <end position="403"/>
    </location>
</feature>